<keyword evidence="2" id="KW-1185">Reference proteome</keyword>
<name>A0A975BPJ9_9BACT</name>
<organism evidence="1 2">
    <name type="scientific">Desulfonema magnum</name>
    <dbReference type="NCBI Taxonomy" id="45655"/>
    <lineage>
        <taxon>Bacteria</taxon>
        <taxon>Pseudomonadati</taxon>
        <taxon>Thermodesulfobacteriota</taxon>
        <taxon>Desulfobacteria</taxon>
        <taxon>Desulfobacterales</taxon>
        <taxon>Desulfococcaceae</taxon>
        <taxon>Desulfonema</taxon>
    </lineage>
</organism>
<dbReference type="KEGG" id="dmm:dnm_047670"/>
<dbReference type="AlphaFoldDB" id="A0A975BPJ9"/>
<dbReference type="EMBL" id="CP061800">
    <property type="protein sequence ID" value="QTA88720.1"/>
    <property type="molecule type" value="Genomic_DNA"/>
</dbReference>
<evidence type="ECO:0000313" key="2">
    <source>
        <dbReference type="Proteomes" id="UP000663722"/>
    </source>
</evidence>
<sequence>MTEAAKMTKQIITFQRTAFENAFNAVSTVQDQTEKMTGDFLTQLPWVNEEGKKVISNSTEFYKKARTNFKNAVDDGFAKMEELFG</sequence>
<proteinExistence type="predicted"/>
<reference evidence="1" key="1">
    <citation type="journal article" date="2021" name="Microb. Physiol.">
        <title>Proteogenomic Insights into the Physiology of Marine, Sulfate-Reducing, Filamentous Desulfonema limicola and Desulfonema magnum.</title>
        <authorList>
            <person name="Schnaars V."/>
            <person name="Wohlbrand L."/>
            <person name="Scheve S."/>
            <person name="Hinrichs C."/>
            <person name="Reinhardt R."/>
            <person name="Rabus R."/>
        </authorList>
    </citation>
    <scope>NUCLEOTIDE SEQUENCE</scope>
    <source>
        <strain evidence="1">4be13</strain>
    </source>
</reference>
<gene>
    <name evidence="1" type="ORF">dnm_047670</name>
</gene>
<dbReference type="Proteomes" id="UP000663722">
    <property type="component" value="Chromosome"/>
</dbReference>
<accession>A0A975BPJ9</accession>
<evidence type="ECO:0008006" key="3">
    <source>
        <dbReference type="Google" id="ProtNLM"/>
    </source>
</evidence>
<protein>
    <recommendedName>
        <fullName evidence="3">Phasin domain-containing protein</fullName>
    </recommendedName>
</protein>
<evidence type="ECO:0000313" key="1">
    <source>
        <dbReference type="EMBL" id="QTA88720.1"/>
    </source>
</evidence>